<reference evidence="2 3" key="1">
    <citation type="submission" date="2024-09" db="EMBL/GenBank/DDBJ databases">
        <title>Chromosome-scale assembly of Riccia fluitans.</title>
        <authorList>
            <person name="Paukszto L."/>
            <person name="Sawicki J."/>
            <person name="Karawczyk K."/>
            <person name="Piernik-Szablinska J."/>
            <person name="Szczecinska M."/>
            <person name="Mazdziarz M."/>
        </authorList>
    </citation>
    <scope>NUCLEOTIDE SEQUENCE [LARGE SCALE GENOMIC DNA]</scope>
    <source>
        <strain evidence="2">Rf_01</strain>
        <tissue evidence="2">Aerial parts of the thallus</tissue>
    </source>
</reference>
<keyword evidence="3" id="KW-1185">Reference proteome</keyword>
<comment type="caution">
    <text evidence="2">The sequence shown here is derived from an EMBL/GenBank/DDBJ whole genome shotgun (WGS) entry which is preliminary data.</text>
</comment>
<dbReference type="EMBL" id="JBHFFA010000002">
    <property type="protein sequence ID" value="KAL2641868.1"/>
    <property type="molecule type" value="Genomic_DNA"/>
</dbReference>
<protein>
    <submittedName>
        <fullName evidence="2">Uncharacterized protein</fullName>
    </submittedName>
</protein>
<gene>
    <name evidence="2" type="ORF">R1flu_009455</name>
</gene>
<feature type="compositionally biased region" description="Polar residues" evidence="1">
    <location>
        <begin position="64"/>
        <end position="73"/>
    </location>
</feature>
<dbReference type="Proteomes" id="UP001605036">
    <property type="component" value="Unassembled WGS sequence"/>
</dbReference>
<sequence>MEIPSPARGRWLNSSFQPGSKEGGTPLPAAYLDYPTIEIEDYNHRFPRTYSHGLRRLKKPCTSRTSASRNWALSRSKEALSDRRKSPTRTSILHVPCRPSHVSSELTSDQALLVFRTAITTYG</sequence>
<accession>A0ABD1Z2X6</accession>
<dbReference type="AlphaFoldDB" id="A0ABD1Z2X6"/>
<feature type="region of interest" description="Disordered" evidence="1">
    <location>
        <begin position="64"/>
        <end position="90"/>
    </location>
</feature>
<name>A0ABD1Z2X6_9MARC</name>
<feature type="compositionally biased region" description="Basic and acidic residues" evidence="1">
    <location>
        <begin position="75"/>
        <end position="85"/>
    </location>
</feature>
<evidence type="ECO:0000256" key="1">
    <source>
        <dbReference type="SAM" id="MobiDB-lite"/>
    </source>
</evidence>
<feature type="region of interest" description="Disordered" evidence="1">
    <location>
        <begin position="1"/>
        <end position="27"/>
    </location>
</feature>
<proteinExistence type="predicted"/>
<evidence type="ECO:0000313" key="3">
    <source>
        <dbReference type="Proteomes" id="UP001605036"/>
    </source>
</evidence>
<evidence type="ECO:0000313" key="2">
    <source>
        <dbReference type="EMBL" id="KAL2641868.1"/>
    </source>
</evidence>
<organism evidence="2 3">
    <name type="scientific">Riccia fluitans</name>
    <dbReference type="NCBI Taxonomy" id="41844"/>
    <lineage>
        <taxon>Eukaryota</taxon>
        <taxon>Viridiplantae</taxon>
        <taxon>Streptophyta</taxon>
        <taxon>Embryophyta</taxon>
        <taxon>Marchantiophyta</taxon>
        <taxon>Marchantiopsida</taxon>
        <taxon>Marchantiidae</taxon>
        <taxon>Marchantiales</taxon>
        <taxon>Ricciaceae</taxon>
        <taxon>Riccia</taxon>
    </lineage>
</organism>